<keyword evidence="4" id="KW-1185">Reference proteome</keyword>
<comment type="similarity">
    <text evidence="1">Belongs to the tpcK family.</text>
</comment>
<dbReference type="SUPFAM" id="SSF54909">
    <property type="entry name" value="Dimeric alpha+beta barrel"/>
    <property type="match status" value="1"/>
</dbReference>
<evidence type="ECO:0000313" key="3">
    <source>
        <dbReference type="EMBL" id="OCK83541.1"/>
    </source>
</evidence>
<reference evidence="3 4" key="1">
    <citation type="journal article" date="2016" name="Nat. Commun.">
        <title>Ectomycorrhizal ecology is imprinted in the genome of the dominant symbiotic fungus Cenococcum geophilum.</title>
        <authorList>
            <consortium name="DOE Joint Genome Institute"/>
            <person name="Peter M."/>
            <person name="Kohler A."/>
            <person name="Ohm R.A."/>
            <person name="Kuo A."/>
            <person name="Krutzmann J."/>
            <person name="Morin E."/>
            <person name="Arend M."/>
            <person name="Barry K.W."/>
            <person name="Binder M."/>
            <person name="Choi C."/>
            <person name="Clum A."/>
            <person name="Copeland A."/>
            <person name="Grisel N."/>
            <person name="Haridas S."/>
            <person name="Kipfer T."/>
            <person name="LaButti K."/>
            <person name="Lindquist E."/>
            <person name="Lipzen A."/>
            <person name="Maire R."/>
            <person name="Meier B."/>
            <person name="Mihaltcheva S."/>
            <person name="Molinier V."/>
            <person name="Murat C."/>
            <person name="Poggeler S."/>
            <person name="Quandt C.A."/>
            <person name="Sperisen C."/>
            <person name="Tritt A."/>
            <person name="Tisserant E."/>
            <person name="Crous P.W."/>
            <person name="Henrissat B."/>
            <person name="Nehls U."/>
            <person name="Egli S."/>
            <person name="Spatafora J.W."/>
            <person name="Grigoriev I.V."/>
            <person name="Martin F.M."/>
        </authorList>
    </citation>
    <scope>NUCLEOTIDE SEQUENCE [LARGE SCALE GENOMIC DNA]</scope>
    <source>
        <strain evidence="3 4">CBS 459.81</strain>
    </source>
</reference>
<organism evidence="3 4">
    <name type="scientific">Lepidopterella palustris CBS 459.81</name>
    <dbReference type="NCBI Taxonomy" id="1314670"/>
    <lineage>
        <taxon>Eukaryota</taxon>
        <taxon>Fungi</taxon>
        <taxon>Dikarya</taxon>
        <taxon>Ascomycota</taxon>
        <taxon>Pezizomycotina</taxon>
        <taxon>Dothideomycetes</taxon>
        <taxon>Pleosporomycetidae</taxon>
        <taxon>Mytilinidiales</taxon>
        <taxon>Argynnaceae</taxon>
        <taxon>Lepidopterella</taxon>
    </lineage>
</organism>
<dbReference type="OrthoDB" id="3183782at2759"/>
<proteinExistence type="inferred from homology"/>
<evidence type="ECO:0000313" key="4">
    <source>
        <dbReference type="Proteomes" id="UP000250266"/>
    </source>
</evidence>
<dbReference type="Pfam" id="PF07110">
    <property type="entry name" value="EthD"/>
    <property type="match status" value="1"/>
</dbReference>
<name>A0A8E2EGK0_9PEZI</name>
<dbReference type="InterPro" id="IPR011008">
    <property type="entry name" value="Dimeric_a/b-barrel"/>
</dbReference>
<sequence>MAETTSAGVWLLAFITRREDLTHAEFAKYWKENHAKLVAPWLAKQGIITYRQFHIDPTTASQLGLDPSSDSIIKYDGVVQLQVESIEAWGKAVQDPYYMDVIVPDEQRFLQRKKIVMGIGELFGWVEGGKSLV</sequence>
<protein>
    <recommendedName>
        <fullName evidence="2">EthD domain-containing protein</fullName>
    </recommendedName>
</protein>
<dbReference type="Proteomes" id="UP000250266">
    <property type="component" value="Unassembled WGS sequence"/>
</dbReference>
<dbReference type="GO" id="GO:0016491">
    <property type="term" value="F:oxidoreductase activity"/>
    <property type="evidence" value="ECO:0007669"/>
    <property type="project" value="InterPro"/>
</dbReference>
<gene>
    <name evidence="3" type="ORF">K432DRAFT_401918</name>
</gene>
<feature type="domain" description="EthD" evidence="2">
    <location>
        <begin position="18"/>
        <end position="111"/>
    </location>
</feature>
<dbReference type="InterPro" id="IPR009799">
    <property type="entry name" value="EthD_dom"/>
</dbReference>
<dbReference type="EMBL" id="KV744858">
    <property type="protein sequence ID" value="OCK83541.1"/>
    <property type="molecule type" value="Genomic_DNA"/>
</dbReference>
<dbReference type="Gene3D" id="3.30.70.100">
    <property type="match status" value="1"/>
</dbReference>
<evidence type="ECO:0000259" key="2">
    <source>
        <dbReference type="Pfam" id="PF07110"/>
    </source>
</evidence>
<dbReference type="AlphaFoldDB" id="A0A8E2EGK0"/>
<evidence type="ECO:0000256" key="1">
    <source>
        <dbReference type="ARBA" id="ARBA00005986"/>
    </source>
</evidence>
<accession>A0A8E2EGK0</accession>